<dbReference type="PANTHER" id="PTHR38776">
    <property type="entry name" value="MLTA-INTERACTING PROTEIN-RELATED"/>
    <property type="match status" value="1"/>
</dbReference>
<keyword evidence="4" id="KW-0472">Membrane</keyword>
<dbReference type="AlphaFoldDB" id="A0A6G9IF67"/>
<evidence type="ECO:0000256" key="2">
    <source>
        <dbReference type="ARBA" id="ARBA00005722"/>
    </source>
</evidence>
<evidence type="ECO:0000256" key="4">
    <source>
        <dbReference type="ARBA" id="ARBA00023136"/>
    </source>
</evidence>
<name>A0A6G9IF67_9GAMM</name>
<keyword evidence="3 6" id="KW-0732">Signal</keyword>
<dbReference type="EMBL" id="CP050253">
    <property type="protein sequence ID" value="QIQ22467.1"/>
    <property type="molecule type" value="Genomic_DNA"/>
</dbReference>
<evidence type="ECO:0000256" key="3">
    <source>
        <dbReference type="ARBA" id="ARBA00022729"/>
    </source>
</evidence>
<dbReference type="InterPro" id="IPR010583">
    <property type="entry name" value="MipA"/>
</dbReference>
<evidence type="ECO:0000256" key="1">
    <source>
        <dbReference type="ARBA" id="ARBA00004442"/>
    </source>
</evidence>
<organism evidence="7 8">
    <name type="scientific">Zophobihabitans entericus</name>
    <dbReference type="NCBI Taxonomy" id="1635327"/>
    <lineage>
        <taxon>Bacteria</taxon>
        <taxon>Pseudomonadati</taxon>
        <taxon>Pseudomonadota</taxon>
        <taxon>Gammaproteobacteria</taxon>
        <taxon>Orbales</taxon>
        <taxon>Orbaceae</taxon>
        <taxon>Zophobihabitans</taxon>
    </lineage>
</organism>
<dbReference type="GO" id="GO:0009279">
    <property type="term" value="C:cell outer membrane"/>
    <property type="evidence" value="ECO:0007669"/>
    <property type="project" value="UniProtKB-SubCell"/>
</dbReference>
<feature type="signal peptide" evidence="6">
    <location>
        <begin position="1"/>
        <end position="28"/>
    </location>
</feature>
<proteinExistence type="inferred from homology"/>
<dbReference type="Proteomes" id="UP000501168">
    <property type="component" value="Chromosome"/>
</dbReference>
<accession>A0A6G9IF67</accession>
<comment type="subcellular location">
    <subcellularLocation>
        <location evidence="1">Cell outer membrane</location>
    </subcellularLocation>
</comment>
<evidence type="ECO:0000256" key="5">
    <source>
        <dbReference type="ARBA" id="ARBA00023237"/>
    </source>
</evidence>
<keyword evidence="8" id="KW-1185">Reference proteome</keyword>
<keyword evidence="5" id="KW-0998">Cell outer membrane</keyword>
<comment type="similarity">
    <text evidence="2">Belongs to the MipA/OmpV family.</text>
</comment>
<dbReference type="Pfam" id="PF06629">
    <property type="entry name" value="MipA"/>
    <property type="match status" value="1"/>
</dbReference>
<evidence type="ECO:0000313" key="8">
    <source>
        <dbReference type="Proteomes" id="UP000501168"/>
    </source>
</evidence>
<dbReference type="PANTHER" id="PTHR38776:SF1">
    <property type="entry name" value="MLTA-INTERACTING PROTEIN-RELATED"/>
    <property type="match status" value="1"/>
</dbReference>
<reference evidence="7 8" key="1">
    <citation type="submission" date="2020-03" db="EMBL/GenBank/DDBJ databases">
        <title>Complete genome sequence of Orbus sp. IPMB12 (BCRC 80908).</title>
        <authorList>
            <person name="Lo W.-S."/>
            <person name="Chang T.-H."/>
            <person name="Kuo C.-H."/>
        </authorList>
    </citation>
    <scope>NUCLEOTIDE SEQUENCE [LARGE SCALE GENOMIC DNA]</scope>
    <source>
        <strain evidence="7 8">IPMB12</strain>
    </source>
</reference>
<evidence type="ECO:0000313" key="7">
    <source>
        <dbReference type="EMBL" id="QIQ22467.1"/>
    </source>
</evidence>
<dbReference type="KEGG" id="orb:IPMB12_09265"/>
<dbReference type="GO" id="GO:0009252">
    <property type="term" value="P:peptidoglycan biosynthetic process"/>
    <property type="evidence" value="ECO:0007669"/>
    <property type="project" value="TreeGrafter"/>
</dbReference>
<evidence type="ECO:0000256" key="6">
    <source>
        <dbReference type="SAM" id="SignalP"/>
    </source>
</evidence>
<gene>
    <name evidence="7" type="ORF">IPMB12_09265</name>
</gene>
<sequence length="254" mass="28151">MSRKFSTKTLALSVFTLASTLLISTAHANGNVSLGAGIAVGKLPYKSYDTKFWPAPVISYENDYFYVRGISAGVFLLKNDHHRLTVNAYYSPLHFKPSDSDDKALNQLNRRRSTMMAGLGYQYTDTWGIIRAELAGDVLGKSDGIIADLAYFYPIHIDKFRITPGIGVQWQSRQFNDYYFGVSSTESTRSGLSKYSADSGVSTYLSLNANYSLTSSWTLYATGRVSFLSSEAKDSPMVDKSYDAVFSTGITYTF</sequence>
<dbReference type="FunCoup" id="A0A6G9IF67">
    <property type="interactions" value="17"/>
</dbReference>
<protein>
    <submittedName>
        <fullName evidence="7">MipA/OmpV family protein</fullName>
    </submittedName>
</protein>
<feature type="chain" id="PRO_5026103475" evidence="6">
    <location>
        <begin position="29"/>
        <end position="254"/>
    </location>
</feature>
<dbReference type="InParanoid" id="A0A6G9IF67"/>